<feature type="transmembrane region" description="Helical" evidence="2">
    <location>
        <begin position="137"/>
        <end position="161"/>
    </location>
</feature>
<dbReference type="AlphaFoldDB" id="A0A0D0AXA1"/>
<sequence length="289" mass="30982">MCNMSLLFYICFRLIFNAAGFNISIEANPTIFTELMLNWTRNNGEPTDFWFDVFQIVDEDGSLNKELSLQVPSGSSSASGSMPFVFVRTGPHMIRGTTAESPNGFFNSTIPITAVVANSSTSSSSSNASTSHTSSSVVIGVTIGSVIPTVLILAALAVLCLHRRMKRREDTPSSSRRLHNAYSSAYELTGSPNYANTSFSQLPNASASGILNARPSRSQSHFSASSIHPPSSPGSFREMIAPQSQIEAPSTEVADVRSTRLVWSSHVPSAQTAKSRLETSVSPPPPSAE</sequence>
<keyword evidence="5" id="KW-1185">Reference proteome</keyword>
<dbReference type="Proteomes" id="UP000053593">
    <property type="component" value="Unassembled WGS sequence"/>
</dbReference>
<dbReference type="EMBL" id="KN834808">
    <property type="protein sequence ID" value="KIK55250.1"/>
    <property type="molecule type" value="Genomic_DNA"/>
</dbReference>
<keyword evidence="2" id="KW-1133">Transmembrane helix</keyword>
<feature type="compositionally biased region" description="Polar residues" evidence="1">
    <location>
        <begin position="210"/>
        <end position="229"/>
    </location>
</feature>
<evidence type="ECO:0008006" key="6">
    <source>
        <dbReference type="Google" id="ProtNLM"/>
    </source>
</evidence>
<evidence type="ECO:0000256" key="3">
    <source>
        <dbReference type="SAM" id="SignalP"/>
    </source>
</evidence>
<keyword evidence="2" id="KW-0812">Transmembrane</keyword>
<organism evidence="4 5">
    <name type="scientific">Collybiopsis luxurians FD-317 M1</name>
    <dbReference type="NCBI Taxonomy" id="944289"/>
    <lineage>
        <taxon>Eukaryota</taxon>
        <taxon>Fungi</taxon>
        <taxon>Dikarya</taxon>
        <taxon>Basidiomycota</taxon>
        <taxon>Agaricomycotina</taxon>
        <taxon>Agaricomycetes</taxon>
        <taxon>Agaricomycetidae</taxon>
        <taxon>Agaricales</taxon>
        <taxon>Marasmiineae</taxon>
        <taxon>Omphalotaceae</taxon>
        <taxon>Collybiopsis</taxon>
        <taxon>Collybiopsis luxurians</taxon>
    </lineage>
</organism>
<evidence type="ECO:0000313" key="5">
    <source>
        <dbReference type="Proteomes" id="UP000053593"/>
    </source>
</evidence>
<feature type="region of interest" description="Disordered" evidence="1">
    <location>
        <begin position="210"/>
        <end position="253"/>
    </location>
</feature>
<name>A0A0D0AXA1_9AGAR</name>
<feature type="region of interest" description="Disordered" evidence="1">
    <location>
        <begin position="265"/>
        <end position="289"/>
    </location>
</feature>
<feature type="chain" id="PRO_5002206994" description="Mid2 domain-containing protein" evidence="3">
    <location>
        <begin position="21"/>
        <end position="289"/>
    </location>
</feature>
<evidence type="ECO:0000256" key="1">
    <source>
        <dbReference type="SAM" id="MobiDB-lite"/>
    </source>
</evidence>
<accession>A0A0D0AXA1</accession>
<feature type="signal peptide" evidence="3">
    <location>
        <begin position="1"/>
        <end position="20"/>
    </location>
</feature>
<dbReference type="OrthoDB" id="2989174at2759"/>
<keyword evidence="2" id="KW-0472">Membrane</keyword>
<feature type="compositionally biased region" description="Polar residues" evidence="1">
    <location>
        <begin position="266"/>
        <end position="281"/>
    </location>
</feature>
<proteinExistence type="predicted"/>
<evidence type="ECO:0000256" key="2">
    <source>
        <dbReference type="SAM" id="Phobius"/>
    </source>
</evidence>
<reference evidence="4 5" key="1">
    <citation type="submission" date="2014-04" db="EMBL/GenBank/DDBJ databases">
        <title>Evolutionary Origins and Diversification of the Mycorrhizal Mutualists.</title>
        <authorList>
            <consortium name="DOE Joint Genome Institute"/>
            <consortium name="Mycorrhizal Genomics Consortium"/>
            <person name="Kohler A."/>
            <person name="Kuo A."/>
            <person name="Nagy L.G."/>
            <person name="Floudas D."/>
            <person name="Copeland A."/>
            <person name="Barry K.W."/>
            <person name="Cichocki N."/>
            <person name="Veneault-Fourrey C."/>
            <person name="LaButti K."/>
            <person name="Lindquist E.A."/>
            <person name="Lipzen A."/>
            <person name="Lundell T."/>
            <person name="Morin E."/>
            <person name="Murat C."/>
            <person name="Riley R."/>
            <person name="Ohm R."/>
            <person name="Sun H."/>
            <person name="Tunlid A."/>
            <person name="Henrissat B."/>
            <person name="Grigoriev I.V."/>
            <person name="Hibbett D.S."/>
            <person name="Martin F."/>
        </authorList>
    </citation>
    <scope>NUCLEOTIDE SEQUENCE [LARGE SCALE GENOMIC DNA]</scope>
    <source>
        <strain evidence="4 5">FD-317 M1</strain>
    </source>
</reference>
<keyword evidence="3" id="KW-0732">Signal</keyword>
<evidence type="ECO:0000313" key="4">
    <source>
        <dbReference type="EMBL" id="KIK55250.1"/>
    </source>
</evidence>
<protein>
    <recommendedName>
        <fullName evidence="6">Mid2 domain-containing protein</fullName>
    </recommendedName>
</protein>
<gene>
    <name evidence="4" type="ORF">GYMLUDRAFT_99641</name>
</gene>
<dbReference type="HOGENOM" id="CLU_963305_0_0_1"/>